<name>A0ABT3DL92_9BACI</name>
<dbReference type="RefSeq" id="WP_264144062.1">
    <property type="nucleotide sequence ID" value="NZ_JAOYEY010000048.1"/>
</dbReference>
<proteinExistence type="predicted"/>
<sequence>MYEYKFVKVDLSNWNRKPKEDYQDIILNHAEDGWRFVQIFAPATAGYGSASYFEIIFEKPLS</sequence>
<evidence type="ECO:0000313" key="1">
    <source>
        <dbReference type="EMBL" id="MCV9887835.1"/>
    </source>
</evidence>
<reference evidence="1 2" key="1">
    <citation type="submission" date="2022-10" db="EMBL/GenBank/DDBJ databases">
        <title>Draft genome assembly of moderately radiation resistant bacterium Metabacillus halosaccharovorans.</title>
        <authorList>
            <person name="Pal S."/>
            <person name="Gopinathan A."/>
        </authorList>
    </citation>
    <scope>NUCLEOTIDE SEQUENCE [LARGE SCALE GENOMIC DNA]</scope>
    <source>
        <strain evidence="1 2">VITHBRA001</strain>
    </source>
</reference>
<dbReference type="Pfam" id="PF13783">
    <property type="entry name" value="DUF4177"/>
    <property type="match status" value="1"/>
</dbReference>
<comment type="caution">
    <text evidence="1">The sequence shown here is derived from an EMBL/GenBank/DDBJ whole genome shotgun (WGS) entry which is preliminary data.</text>
</comment>
<dbReference type="Proteomes" id="UP001526147">
    <property type="component" value="Unassembled WGS sequence"/>
</dbReference>
<dbReference type="EMBL" id="JAOYEY010000048">
    <property type="protein sequence ID" value="MCV9887835.1"/>
    <property type="molecule type" value="Genomic_DNA"/>
</dbReference>
<evidence type="ECO:0000313" key="2">
    <source>
        <dbReference type="Proteomes" id="UP001526147"/>
    </source>
</evidence>
<dbReference type="InterPro" id="IPR025234">
    <property type="entry name" value="YjzH-like"/>
</dbReference>
<keyword evidence="2" id="KW-1185">Reference proteome</keyword>
<accession>A0ABT3DL92</accession>
<organism evidence="1 2">
    <name type="scientific">Metabacillus halosaccharovorans</name>
    <dbReference type="NCBI Taxonomy" id="930124"/>
    <lineage>
        <taxon>Bacteria</taxon>
        <taxon>Bacillati</taxon>
        <taxon>Bacillota</taxon>
        <taxon>Bacilli</taxon>
        <taxon>Bacillales</taxon>
        <taxon>Bacillaceae</taxon>
        <taxon>Metabacillus</taxon>
    </lineage>
</organism>
<gene>
    <name evidence="1" type="ORF">OIH86_19500</name>
</gene>
<protein>
    <submittedName>
        <fullName evidence="1">DUF4177 domain-containing protein</fullName>
    </submittedName>
</protein>